<reference evidence="1" key="1">
    <citation type="submission" date="2021-06" db="EMBL/GenBank/DDBJ databases">
        <authorList>
            <person name="Huq M.A."/>
        </authorList>
    </citation>
    <scope>NUCLEOTIDE SEQUENCE</scope>
    <source>
        <strain evidence="1">MAH-26</strain>
    </source>
</reference>
<gene>
    <name evidence="1" type="ORF">KTO63_24430</name>
</gene>
<proteinExistence type="predicted"/>
<dbReference type="AlphaFoldDB" id="A0A9E2SFQ1"/>
<sequence length="185" mass="20464">MQLNLVKELQKYMGTNINKIDPNTQDLKEEDFAHRYDKLAQASVPTVLTVLYKYTHTRDGGARLLKREPAGNVLADMLGSNYTEVVNKVADYSGFSEVYTAGVLDNLALQAVKLLHEQAGNDPAKAQSLLADQRHEILAHLPASIELGKALDDTTIDDRTNKMEGPVSNLLHTIENFFASSPVKK</sequence>
<accession>A0A9E2SFQ1</accession>
<dbReference type="Proteomes" id="UP000812270">
    <property type="component" value="Unassembled WGS sequence"/>
</dbReference>
<organism evidence="1 2">
    <name type="scientific">Pinibacter aurantiacus</name>
    <dbReference type="NCBI Taxonomy" id="2851599"/>
    <lineage>
        <taxon>Bacteria</taxon>
        <taxon>Pseudomonadati</taxon>
        <taxon>Bacteroidota</taxon>
        <taxon>Chitinophagia</taxon>
        <taxon>Chitinophagales</taxon>
        <taxon>Chitinophagaceae</taxon>
        <taxon>Pinibacter</taxon>
    </lineage>
</organism>
<comment type="caution">
    <text evidence="1">The sequence shown here is derived from an EMBL/GenBank/DDBJ whole genome shotgun (WGS) entry which is preliminary data.</text>
</comment>
<dbReference type="RefSeq" id="WP_217794614.1">
    <property type="nucleotide sequence ID" value="NZ_JAHSPG010000018.1"/>
</dbReference>
<keyword evidence="2" id="KW-1185">Reference proteome</keyword>
<evidence type="ECO:0000313" key="2">
    <source>
        <dbReference type="Proteomes" id="UP000812270"/>
    </source>
</evidence>
<evidence type="ECO:0000313" key="1">
    <source>
        <dbReference type="EMBL" id="MBV4360335.1"/>
    </source>
</evidence>
<dbReference type="EMBL" id="JAHSPG010000018">
    <property type="protein sequence ID" value="MBV4360335.1"/>
    <property type="molecule type" value="Genomic_DNA"/>
</dbReference>
<protein>
    <submittedName>
        <fullName evidence="1">Uncharacterized protein</fullName>
    </submittedName>
</protein>
<name>A0A9E2SFQ1_9BACT</name>